<evidence type="ECO:0000256" key="1">
    <source>
        <dbReference type="SAM" id="MobiDB-lite"/>
    </source>
</evidence>
<feature type="region of interest" description="Disordered" evidence="1">
    <location>
        <begin position="1"/>
        <end position="38"/>
    </location>
</feature>
<feature type="compositionally biased region" description="Polar residues" evidence="1">
    <location>
        <begin position="20"/>
        <end position="37"/>
    </location>
</feature>
<dbReference type="EMBL" id="PGCI01000087">
    <property type="protein sequence ID" value="PLW41622.1"/>
    <property type="molecule type" value="Genomic_DNA"/>
</dbReference>
<dbReference type="AlphaFoldDB" id="A0A2N5UV31"/>
<evidence type="ECO:0000313" key="2">
    <source>
        <dbReference type="EMBL" id="PLW41622.1"/>
    </source>
</evidence>
<feature type="non-terminal residue" evidence="2">
    <location>
        <position position="59"/>
    </location>
</feature>
<proteinExistence type="predicted"/>
<reference evidence="2 3" key="1">
    <citation type="submission" date="2017-11" db="EMBL/GenBank/DDBJ databases">
        <title>De novo assembly and phasing of dikaryotic genomes from two isolates of Puccinia coronata f. sp. avenae, the causal agent of oat crown rust.</title>
        <authorList>
            <person name="Miller M.E."/>
            <person name="Zhang Y."/>
            <person name="Omidvar V."/>
            <person name="Sperschneider J."/>
            <person name="Schwessinger B."/>
            <person name="Raley C."/>
            <person name="Palmer J.M."/>
            <person name="Garnica D."/>
            <person name="Upadhyaya N."/>
            <person name="Rathjen J."/>
            <person name="Taylor J.M."/>
            <person name="Park R.F."/>
            <person name="Dodds P.N."/>
            <person name="Hirsch C.D."/>
            <person name="Kianian S.F."/>
            <person name="Figueroa M."/>
        </authorList>
    </citation>
    <scope>NUCLEOTIDE SEQUENCE [LARGE SCALE GENOMIC DNA]</scope>
    <source>
        <strain evidence="2">12SD80</strain>
    </source>
</reference>
<sequence>MRPLRRRDDEIDGEPLNRRGSMTQLPERSPKPNQVTPTPLVAQMFDHITSSANPAQPAG</sequence>
<protein>
    <submittedName>
        <fullName evidence="2">Uncharacterized protein</fullName>
    </submittedName>
</protein>
<evidence type="ECO:0000313" key="3">
    <source>
        <dbReference type="Proteomes" id="UP000235392"/>
    </source>
</evidence>
<name>A0A2N5UV31_9BASI</name>
<dbReference type="Proteomes" id="UP000235392">
    <property type="component" value="Unassembled WGS sequence"/>
</dbReference>
<accession>A0A2N5UV31</accession>
<organism evidence="2 3">
    <name type="scientific">Puccinia coronata f. sp. avenae</name>
    <dbReference type="NCBI Taxonomy" id="200324"/>
    <lineage>
        <taxon>Eukaryota</taxon>
        <taxon>Fungi</taxon>
        <taxon>Dikarya</taxon>
        <taxon>Basidiomycota</taxon>
        <taxon>Pucciniomycotina</taxon>
        <taxon>Pucciniomycetes</taxon>
        <taxon>Pucciniales</taxon>
        <taxon>Pucciniaceae</taxon>
        <taxon>Puccinia</taxon>
    </lineage>
</organism>
<comment type="caution">
    <text evidence="2">The sequence shown here is derived from an EMBL/GenBank/DDBJ whole genome shotgun (WGS) entry which is preliminary data.</text>
</comment>
<gene>
    <name evidence="2" type="ORF">PCASD_05414</name>
</gene>